<dbReference type="AlphaFoldDB" id="A0A0K2UZT2"/>
<name>A0A0K2UZT2_LEPSM</name>
<accession>A0A0K2UZT2</accession>
<sequence length="265" mass="31016">MRKLMTSIPYPQEETKKIHLLFDPVHNFKNIYNCFQQVKVLECPSTLGRSETFRPNFAHLREIPFKESHFKVKQAHKLTLKALNPTNLEKTIVKLVDAVFHESSIGAPKYYSKEDNTQEFKDTAEFSEFVRTMWNILNVKTPEVGYEKRNELREPISEKNKLSLSFFRDFVNFLIEWQDSKAPGLTAETFLTKQTFLAAAYLAEYLLLDEDFSSVLLGMFQSDPIKKRFGWVRQLRGGIYYISVRQILEAEKKIRILSLVKFLGK</sequence>
<proteinExistence type="predicted"/>
<evidence type="ECO:0000313" key="1">
    <source>
        <dbReference type="EMBL" id="CDW43357.1"/>
    </source>
</evidence>
<protein>
    <submittedName>
        <fullName evidence="1">Putative LOC101234561 [Hydra vulgaris]</fullName>
    </submittedName>
</protein>
<reference evidence="1" key="1">
    <citation type="submission" date="2014-05" db="EMBL/GenBank/DDBJ databases">
        <authorList>
            <person name="Chronopoulou M."/>
        </authorList>
    </citation>
    <scope>NUCLEOTIDE SEQUENCE</scope>
    <source>
        <tissue evidence="1">Whole organism</tissue>
    </source>
</reference>
<dbReference type="OrthoDB" id="6771146at2759"/>
<organism evidence="1">
    <name type="scientific">Lepeophtheirus salmonis</name>
    <name type="common">Salmon louse</name>
    <name type="synonym">Caligus salmonis</name>
    <dbReference type="NCBI Taxonomy" id="72036"/>
    <lineage>
        <taxon>Eukaryota</taxon>
        <taxon>Metazoa</taxon>
        <taxon>Ecdysozoa</taxon>
        <taxon>Arthropoda</taxon>
        <taxon>Crustacea</taxon>
        <taxon>Multicrustacea</taxon>
        <taxon>Hexanauplia</taxon>
        <taxon>Copepoda</taxon>
        <taxon>Siphonostomatoida</taxon>
        <taxon>Caligidae</taxon>
        <taxon>Lepeophtheirus</taxon>
    </lineage>
</organism>
<dbReference type="EMBL" id="HACA01025996">
    <property type="protein sequence ID" value="CDW43357.1"/>
    <property type="molecule type" value="Transcribed_RNA"/>
</dbReference>